<dbReference type="EMBL" id="DS572702">
    <property type="protein sequence ID" value="EGY23410.1"/>
    <property type="molecule type" value="Genomic_DNA"/>
</dbReference>
<protein>
    <submittedName>
        <fullName evidence="2">Uncharacterized protein</fullName>
    </submittedName>
</protein>
<evidence type="ECO:0000256" key="1">
    <source>
        <dbReference type="SAM" id="MobiDB-lite"/>
    </source>
</evidence>
<dbReference type="eggNOG" id="KOG1075">
    <property type="taxonomic scope" value="Eukaryota"/>
</dbReference>
<dbReference type="HOGENOM" id="CLU_790374_0_0_1"/>
<proteinExistence type="predicted"/>
<dbReference type="STRING" id="498257.G2X363"/>
<dbReference type="GeneID" id="20706311"/>
<dbReference type="OrthoDB" id="4847247at2759"/>
<evidence type="ECO:0000313" key="2">
    <source>
        <dbReference type="EMBL" id="EGY23410.1"/>
    </source>
</evidence>
<accession>G2X363</accession>
<dbReference type="Proteomes" id="UP000001611">
    <property type="component" value="Chromosome 3"/>
</dbReference>
<dbReference type="KEGG" id="vda:VDAG_04848"/>
<dbReference type="InParanoid" id="G2X363"/>
<gene>
    <name evidence="2" type="ORF">VDAG_04848</name>
</gene>
<dbReference type="RefSeq" id="XP_009652747.1">
    <property type="nucleotide sequence ID" value="XM_009654452.1"/>
</dbReference>
<reference evidence="2 3" key="1">
    <citation type="submission" date="2008-03" db="EMBL/GenBank/DDBJ databases">
        <title>The Genome Sequence of Verticillium dahliae VdLs.17.</title>
        <authorList>
            <consortium name="The Broad Institute Genome Sequencing Platform"/>
            <person name="Ma L.-J.J."/>
            <person name="Klosterman S.J."/>
            <person name="Subbarao K."/>
            <person name="Dobinson K."/>
            <person name="Veronese P."/>
            <person name="Kang S."/>
            <person name="Gold S.E."/>
            <person name="Young S."/>
            <person name="Jaffe D."/>
            <person name="Gnerre S."/>
            <person name="Berlin A."/>
            <person name="Heiman D."/>
            <person name="Hepburn T."/>
            <person name="Sykes S."/>
            <person name="Alvarado L."/>
            <person name="Kodira C.D."/>
            <person name="Lander E."/>
            <person name="Galagan J."/>
            <person name="Nusbaum C."/>
            <person name="Birren B."/>
        </authorList>
    </citation>
    <scope>NUCLEOTIDE SEQUENCE [LARGE SCALE GENOMIC DNA]</scope>
    <source>
        <strain evidence="3">VdLs.17 / ATCC MYA-4575 / FGSC 10137</strain>
    </source>
</reference>
<evidence type="ECO:0000313" key="3">
    <source>
        <dbReference type="Proteomes" id="UP000001611"/>
    </source>
</evidence>
<organism evidence="2 3">
    <name type="scientific">Verticillium dahliae (strain VdLs.17 / ATCC MYA-4575 / FGSC 10137)</name>
    <name type="common">Verticillium wilt</name>
    <dbReference type="NCBI Taxonomy" id="498257"/>
    <lineage>
        <taxon>Eukaryota</taxon>
        <taxon>Fungi</taxon>
        <taxon>Dikarya</taxon>
        <taxon>Ascomycota</taxon>
        <taxon>Pezizomycotina</taxon>
        <taxon>Sordariomycetes</taxon>
        <taxon>Hypocreomycetidae</taxon>
        <taxon>Glomerellales</taxon>
        <taxon>Plectosphaerellaceae</taxon>
        <taxon>Verticillium</taxon>
    </lineage>
</organism>
<keyword evidence="3" id="KW-1185">Reference proteome</keyword>
<name>G2X363_VERDV</name>
<feature type="region of interest" description="Disordered" evidence="1">
    <location>
        <begin position="317"/>
        <end position="351"/>
    </location>
</feature>
<dbReference type="AlphaFoldDB" id="G2X363"/>
<sequence>MNEEPPTYTSCCLPRDAYNVSSFHLFSQTVLAMSLQSTFSNFIHIRDFVDNVIDDPTRGNAPNYVEIQADINIFEEDGFYSSGAKVEPIHALIHTYLAREERELYVPNTFFFADGRFSASLSPDGVLEINAQTLNLKGACHPIPILDPSNPHKHPVNVSDFDEYRRHLPEQWCPMVTVIGSVSTCNNDAVDAWEPRRFAVETSVYEPSKPAPYHDATRKQKKTHWEDFLADNANIWKAAKYLDQGQGVKYDKLPQFTRTDGTRTTSPQEQTRELLATFFPPLPQDIVEECSPPRRNPVEMPDITMEEIETQLCKMKPWKAPGEDGLPVMAPSPEALSCDQCPPREAGLQSK</sequence>